<gene>
    <name evidence="3" type="ORF">ACFS25_16265</name>
</gene>
<sequence>MPSEAGLSAARACGRQGGRPKGMTKEASDKAQAVRTLCEKREKSAQEIAKLLGISRAKVYPYMALQPLSYSLIDR</sequence>
<evidence type="ECO:0000313" key="3">
    <source>
        <dbReference type="EMBL" id="MFD2935342.1"/>
    </source>
</evidence>
<comment type="caution">
    <text evidence="3">The sequence shown here is derived from an EMBL/GenBank/DDBJ whole genome shotgun (WGS) entry which is preliminary data.</text>
</comment>
<organism evidence="3 4">
    <name type="scientific">Spirosoma flavum</name>
    <dbReference type="NCBI Taxonomy" id="2048557"/>
    <lineage>
        <taxon>Bacteria</taxon>
        <taxon>Pseudomonadati</taxon>
        <taxon>Bacteroidota</taxon>
        <taxon>Cytophagia</taxon>
        <taxon>Cytophagales</taxon>
        <taxon>Cytophagaceae</taxon>
        <taxon>Spirosoma</taxon>
    </lineage>
</organism>
<reference evidence="4" key="1">
    <citation type="journal article" date="2019" name="Int. J. Syst. Evol. Microbiol.">
        <title>The Global Catalogue of Microorganisms (GCM) 10K type strain sequencing project: providing services to taxonomists for standard genome sequencing and annotation.</title>
        <authorList>
            <consortium name="The Broad Institute Genomics Platform"/>
            <consortium name="The Broad Institute Genome Sequencing Center for Infectious Disease"/>
            <person name="Wu L."/>
            <person name="Ma J."/>
        </authorList>
    </citation>
    <scope>NUCLEOTIDE SEQUENCE [LARGE SCALE GENOMIC DNA]</scope>
    <source>
        <strain evidence="4">KCTC 52490</strain>
    </source>
</reference>
<accession>A0ABW6AJH6</accession>
<evidence type="ECO:0000313" key="4">
    <source>
        <dbReference type="Proteomes" id="UP001597512"/>
    </source>
</evidence>
<evidence type="ECO:0000259" key="2">
    <source>
        <dbReference type="Pfam" id="PF02796"/>
    </source>
</evidence>
<dbReference type="SUPFAM" id="SSF109709">
    <property type="entry name" value="KorB DNA-binding domain-like"/>
    <property type="match status" value="1"/>
</dbReference>
<dbReference type="RefSeq" id="WP_381503058.1">
    <property type="nucleotide sequence ID" value="NZ_JBHUOM010000012.1"/>
</dbReference>
<dbReference type="Pfam" id="PF02796">
    <property type="entry name" value="HTH_7"/>
    <property type="match status" value="1"/>
</dbReference>
<name>A0ABW6AJH6_9BACT</name>
<dbReference type="EMBL" id="JBHUOM010000012">
    <property type="protein sequence ID" value="MFD2935342.1"/>
    <property type="molecule type" value="Genomic_DNA"/>
</dbReference>
<dbReference type="InterPro" id="IPR006120">
    <property type="entry name" value="Resolvase_HTH_dom"/>
</dbReference>
<feature type="domain" description="Resolvase HTH" evidence="2">
    <location>
        <begin position="18"/>
        <end position="62"/>
    </location>
</feature>
<feature type="region of interest" description="Disordered" evidence="1">
    <location>
        <begin position="1"/>
        <end position="30"/>
    </location>
</feature>
<protein>
    <submittedName>
        <fullName evidence="3">Helix-turn-helix domain-containing protein</fullName>
    </submittedName>
</protein>
<keyword evidence="4" id="KW-1185">Reference proteome</keyword>
<dbReference type="Proteomes" id="UP001597512">
    <property type="component" value="Unassembled WGS sequence"/>
</dbReference>
<evidence type="ECO:0000256" key="1">
    <source>
        <dbReference type="SAM" id="MobiDB-lite"/>
    </source>
</evidence>
<proteinExistence type="predicted"/>